<sequence>MTLIFAFRDESGRWHGDPDARPEKPAAPGIGTRTGTRTGFGTSADPRTDSSGTGTLTYTPHPASPASANPFAGQRLEVRFGDVGVPPSTTAYTLDDGRVLHATQGVRALLGDPDEIPGPHPGPDRVPTPAGPRVTLGLEEDSRRYEIALATTVDDRLALEITASDADGEILTRLEGVVAREDLTRLGRLLTRTPALAKDLLKPARPAKPASVRVEDERRHHPNAYKPWTDADDARLTELAKGGATTAELCAAFGRNSGAIRSRLMKLGLFPE</sequence>
<feature type="compositionally biased region" description="Low complexity" evidence="1">
    <location>
        <begin position="29"/>
        <end position="42"/>
    </location>
</feature>
<feature type="region of interest" description="Disordered" evidence="1">
    <location>
        <begin position="1"/>
        <end position="55"/>
    </location>
</feature>
<proteinExistence type="predicted"/>
<dbReference type="OrthoDB" id="3540762at2"/>
<gene>
    <name evidence="2" type="ORF">SAMN05421803_12473</name>
</gene>
<organism evidence="2 3">
    <name type="scientific">Nocardiopsis flavescens</name>
    <dbReference type="NCBI Taxonomy" id="758803"/>
    <lineage>
        <taxon>Bacteria</taxon>
        <taxon>Bacillati</taxon>
        <taxon>Actinomycetota</taxon>
        <taxon>Actinomycetes</taxon>
        <taxon>Streptosporangiales</taxon>
        <taxon>Nocardiopsidaceae</taxon>
        <taxon>Nocardiopsis</taxon>
    </lineage>
</organism>
<name>A0A1M6TRQ6_9ACTN</name>
<evidence type="ECO:0000256" key="1">
    <source>
        <dbReference type="SAM" id="MobiDB-lite"/>
    </source>
</evidence>
<dbReference type="EMBL" id="FQZK01000024">
    <property type="protein sequence ID" value="SHK59616.1"/>
    <property type="molecule type" value="Genomic_DNA"/>
</dbReference>
<protein>
    <submittedName>
        <fullName evidence="2">Uncharacterized protein</fullName>
    </submittedName>
</protein>
<feature type="compositionally biased region" description="Pro residues" evidence="1">
    <location>
        <begin position="116"/>
        <end position="130"/>
    </location>
</feature>
<dbReference type="RefSeq" id="WP_073383201.1">
    <property type="nucleotide sequence ID" value="NZ_FQZK01000024.1"/>
</dbReference>
<dbReference type="Proteomes" id="UP000184452">
    <property type="component" value="Unassembled WGS sequence"/>
</dbReference>
<dbReference type="STRING" id="758803.SAMN05421803_12473"/>
<accession>A0A1M6TRQ6</accession>
<evidence type="ECO:0000313" key="3">
    <source>
        <dbReference type="Proteomes" id="UP000184452"/>
    </source>
</evidence>
<keyword evidence="3" id="KW-1185">Reference proteome</keyword>
<feature type="region of interest" description="Disordered" evidence="1">
    <location>
        <begin position="111"/>
        <end position="131"/>
    </location>
</feature>
<evidence type="ECO:0000313" key="2">
    <source>
        <dbReference type="EMBL" id="SHK59616.1"/>
    </source>
</evidence>
<feature type="compositionally biased region" description="Basic and acidic residues" evidence="1">
    <location>
        <begin position="7"/>
        <end position="24"/>
    </location>
</feature>
<dbReference type="AlphaFoldDB" id="A0A1M6TRQ6"/>
<reference evidence="2 3" key="1">
    <citation type="submission" date="2016-11" db="EMBL/GenBank/DDBJ databases">
        <authorList>
            <person name="Jaros S."/>
            <person name="Januszkiewicz K."/>
            <person name="Wedrychowicz H."/>
        </authorList>
    </citation>
    <scope>NUCLEOTIDE SEQUENCE [LARGE SCALE GENOMIC DNA]</scope>
    <source>
        <strain evidence="2 3">CGMCC 4.5723</strain>
    </source>
</reference>
<feature type="region of interest" description="Disordered" evidence="1">
    <location>
        <begin position="207"/>
        <end position="228"/>
    </location>
</feature>